<dbReference type="OrthoDB" id="6054173at2"/>
<evidence type="ECO:0000256" key="4">
    <source>
        <dbReference type="ARBA" id="ARBA00023026"/>
    </source>
</evidence>
<keyword evidence="8" id="KW-1185">Reference proteome</keyword>
<accession>A0A4Q1JZA1</accession>
<organism evidence="7 8">
    <name type="scientific">Pseudoxanthomonas composti</name>
    <dbReference type="NCBI Taxonomy" id="2137479"/>
    <lineage>
        <taxon>Bacteria</taxon>
        <taxon>Pseudomonadati</taxon>
        <taxon>Pseudomonadota</taxon>
        <taxon>Gammaproteobacteria</taxon>
        <taxon>Lysobacterales</taxon>
        <taxon>Lysobacteraceae</taxon>
        <taxon>Pseudoxanthomonas</taxon>
    </lineage>
</organism>
<keyword evidence="2" id="KW-0800">Toxin</keyword>
<name>A0A4Q1JZA1_9GAMM</name>
<evidence type="ECO:0000313" key="7">
    <source>
        <dbReference type="EMBL" id="RXR08660.1"/>
    </source>
</evidence>
<evidence type="ECO:0000256" key="3">
    <source>
        <dbReference type="ARBA" id="ARBA00022913"/>
    </source>
</evidence>
<evidence type="ECO:0000256" key="1">
    <source>
        <dbReference type="ARBA" id="ARBA00004219"/>
    </source>
</evidence>
<gene>
    <name evidence="7" type="ORF">EPA99_02245</name>
</gene>
<dbReference type="RefSeq" id="WP_129469551.1">
    <property type="nucleotide sequence ID" value="NZ_SAWZ01000001.1"/>
</dbReference>
<dbReference type="Pfam" id="PF04829">
    <property type="entry name" value="PT-VENN"/>
    <property type="match status" value="1"/>
</dbReference>
<dbReference type="InterPro" id="IPR025157">
    <property type="entry name" value="Hemagglutinin_rpt"/>
</dbReference>
<comment type="subcellular location">
    <subcellularLocation>
        <location evidence="1">Target cell</location>
        <location evidence="1">Target cell cytoplasm</location>
    </subcellularLocation>
</comment>
<reference evidence="7 8" key="1">
    <citation type="submission" date="2019-01" db="EMBL/GenBank/DDBJ databases">
        <title>Pseudoxanthomonas composti sp. nov., isolated from compost.</title>
        <authorList>
            <person name="Yang G."/>
        </authorList>
    </citation>
    <scope>NUCLEOTIDE SEQUENCE [LARGE SCALE GENOMIC DNA]</scope>
    <source>
        <strain evidence="7 8">GSS15</strain>
    </source>
</reference>
<dbReference type="Pfam" id="PF13332">
    <property type="entry name" value="Fil_haemagg_2"/>
    <property type="match status" value="2"/>
</dbReference>
<feature type="domain" description="VENN motif-containing" evidence="6">
    <location>
        <begin position="928"/>
        <end position="971"/>
    </location>
</feature>
<dbReference type="EMBL" id="SAWZ01000001">
    <property type="protein sequence ID" value="RXR08660.1"/>
    <property type="molecule type" value="Genomic_DNA"/>
</dbReference>
<evidence type="ECO:0000313" key="8">
    <source>
        <dbReference type="Proteomes" id="UP000289784"/>
    </source>
</evidence>
<dbReference type="GO" id="GO:0090729">
    <property type="term" value="F:toxin activity"/>
    <property type="evidence" value="ECO:0007669"/>
    <property type="project" value="UniProtKB-KW"/>
</dbReference>
<feature type="region of interest" description="Disordered" evidence="5">
    <location>
        <begin position="51"/>
        <end position="72"/>
    </location>
</feature>
<comment type="caution">
    <text evidence="7">The sequence shown here is derived from an EMBL/GenBank/DDBJ whole genome shotgun (WGS) entry which is preliminary data.</text>
</comment>
<evidence type="ECO:0000256" key="2">
    <source>
        <dbReference type="ARBA" id="ARBA00022656"/>
    </source>
</evidence>
<evidence type="ECO:0000259" key="6">
    <source>
        <dbReference type="Pfam" id="PF04829"/>
    </source>
</evidence>
<feature type="region of interest" description="Disordered" evidence="5">
    <location>
        <begin position="658"/>
        <end position="702"/>
    </location>
</feature>
<keyword evidence="4" id="KW-0843">Virulence</keyword>
<dbReference type="InterPro" id="IPR006914">
    <property type="entry name" value="VENN_dom"/>
</dbReference>
<proteinExistence type="predicted"/>
<keyword evidence="3" id="KW-1266">Target cell cytoplasm</keyword>
<sequence>MGAGQDLTLAAKDIALLARQDTADSQSSQASKSSGFSVRVTYDPAAAYRSARDSATADMADSGSTLSKASRDAEGASAGTMAALTPVVIQAGSQRANAAQNGSSSDARVSQLSAAGNLTLLASDGSITSQGAQLSAEGNALLLASQNIVFDVAHNTQSSGNASAGKGWGFNNAAALAFGNYNQLGNGAGQTDTITGTQLSVGGNASLSTTGGDIVLTAGNIVADGDVGLHAAGDLTLRSGQDTLGNANRSDSKGIGTVVISDTERFAGYNAQRHRDQEGQVSQVASSVGSLKGDVSLSAGGTYSQVASNVVAAQDIGITAAQIEVTTAEETGQYSQSDEDKKFGVFARIKSPLIDLINNVDAARQSDGRLQAMQGMAAAANAYQSASAAAAAAGAGGSGTLIAAEAGVGFKTASSSAQGSSTVSQGSTLQAGGNLSLTSTTGDIHVVQGNLSAGDKLSLDSAQDILLEAGKAHVTDSSRSNNAGVEVGVGVSVGAQTGVYVYAEASAGSSKSSSDSTAWQNTTLTGRDISLKADGDTTLRGATATGDRIDVKTGGALTIESLQDLAKSTSKNSQAGGRVQVSFGTAWDASGYASSGKANGSYEGVGQQSGLFAGDGGYHVDADTVNLIGGAIASTNAANSALTAQSLTFSDLQNQMQHSASSGSISGGYGGKAEGFKPTTEGGTPNFGAGVPMTEKGGDSSTTYATLTEGNITLGGKQTTAAELGINADASVAHTALKDLPDAGKLLADQQAMAAAMGTVVATSQQVAGDIATNAQKQASQAAEAYLSGLSPEAQAAFGALSASDQQDLLLQNSSDYRQAYATQLQWGTGGDYNRDLQAVTTALVGSTAGQSGAQIAGNALAPYAAQLIGQKFDTNHGSDPNAVAQALSHALLGAVLAEVNGTSLAGGASAGAGGELAAGVLMQAFPDADKQTILALSQAAGALAGGISGGSLAEAAAGTGASKNAVENNRMLNETEVNRIKELSEGDADKEARLTAAACARVKCSAEYADGSEEQKFWAAVEAAGASLKDEQDLLATQIYLNYGTTLAAKTGKPSEQQLFGYGALDAVSDATTKWDNENGHPFARLGGLLQTAEGATAMLAGGGGCLETAITCVLIPWGADQATAGARTVATGQATSTLGGMLLSKTGLPTPYAEALYSLVGFVPAGAAANLGKPATTLPITTLEPVSALRPVDEAAELAGSSAGKAVVRLGDDVSAPNVAAGGAKASGQGLETTKPVTISGGRAIDKAQSYESGVRDIYGGVTYAERQFTTVVDGRRVNGVADNVTITDGKRTAVDAKFVEDWGSSIRNPSGSTGTKPWSIIEQAKMVDQAKKYSSGFEGGVIYHTNSQELASQYSKDFTEAGVENFKFVITPVRN</sequence>
<dbReference type="GO" id="GO:0003824">
    <property type="term" value="F:catalytic activity"/>
    <property type="evidence" value="ECO:0007669"/>
    <property type="project" value="UniProtKB-ARBA"/>
</dbReference>
<protein>
    <recommendedName>
        <fullName evidence="6">VENN motif-containing domain-containing protein</fullName>
    </recommendedName>
</protein>
<dbReference type="Proteomes" id="UP000289784">
    <property type="component" value="Unassembled WGS sequence"/>
</dbReference>
<evidence type="ECO:0000256" key="5">
    <source>
        <dbReference type="SAM" id="MobiDB-lite"/>
    </source>
</evidence>